<comment type="subcellular location">
    <subcellularLocation>
        <location evidence="1">Cell membrane</location>
        <topology evidence="1">Multi-pass membrane protein</topology>
    </subcellularLocation>
</comment>
<protein>
    <submittedName>
        <fullName evidence="10">G_PROTEIN_RECEP_F1_2 domain-containing protein</fullName>
    </submittedName>
</protein>
<dbReference type="PANTHER" id="PTHR24241">
    <property type="entry name" value="NEUROPEPTIDE RECEPTOR-RELATED G-PROTEIN COUPLED RECEPTOR"/>
    <property type="match status" value="1"/>
</dbReference>
<keyword evidence="4 8" id="KW-0812">Transmembrane</keyword>
<keyword evidence="6 8" id="KW-0472">Membrane</keyword>
<evidence type="ECO:0000256" key="7">
    <source>
        <dbReference type="ARBA" id="ARBA00023170"/>
    </source>
</evidence>
<reference evidence="10 11" key="1">
    <citation type="submission" date="2021-06" db="EMBL/GenBank/DDBJ databases">
        <title>Caerostris darwini draft genome.</title>
        <authorList>
            <person name="Kono N."/>
            <person name="Arakawa K."/>
        </authorList>
    </citation>
    <scope>NUCLEOTIDE SEQUENCE [LARGE SCALE GENOMIC DNA]</scope>
</reference>
<accession>A0AAV4TLD5</accession>
<evidence type="ECO:0000313" key="11">
    <source>
        <dbReference type="Proteomes" id="UP001054837"/>
    </source>
</evidence>
<dbReference type="PRINTS" id="PR00237">
    <property type="entry name" value="GPCRRHODOPSN"/>
</dbReference>
<keyword evidence="5 8" id="KW-1133">Transmembrane helix</keyword>
<evidence type="ECO:0000313" key="10">
    <source>
        <dbReference type="EMBL" id="GIY47383.1"/>
    </source>
</evidence>
<keyword evidence="7" id="KW-0675">Receptor</keyword>
<evidence type="ECO:0000256" key="4">
    <source>
        <dbReference type="ARBA" id="ARBA00022692"/>
    </source>
</evidence>
<feature type="domain" description="G-protein coupled receptors family 1 profile" evidence="9">
    <location>
        <begin position="1"/>
        <end position="58"/>
    </location>
</feature>
<evidence type="ECO:0000256" key="3">
    <source>
        <dbReference type="ARBA" id="ARBA00022475"/>
    </source>
</evidence>
<evidence type="ECO:0000256" key="8">
    <source>
        <dbReference type="SAM" id="Phobius"/>
    </source>
</evidence>
<dbReference type="InterPro" id="IPR017452">
    <property type="entry name" value="GPCR_Rhodpsn_7TM"/>
</dbReference>
<proteinExistence type="inferred from homology"/>
<comment type="caution">
    <text evidence="10">The sequence shown here is derived from an EMBL/GenBank/DDBJ whole genome shotgun (WGS) entry which is preliminary data.</text>
</comment>
<dbReference type="GO" id="GO:0004930">
    <property type="term" value="F:G protein-coupled receptor activity"/>
    <property type="evidence" value="ECO:0007669"/>
    <property type="project" value="InterPro"/>
</dbReference>
<dbReference type="PROSITE" id="PS50262">
    <property type="entry name" value="G_PROTEIN_RECEP_F1_2"/>
    <property type="match status" value="1"/>
</dbReference>
<gene>
    <name evidence="10" type="primary">AVEN_32853_1</name>
    <name evidence="10" type="ORF">CDAR_419221</name>
</gene>
<evidence type="ECO:0000259" key="9">
    <source>
        <dbReference type="PROSITE" id="PS50262"/>
    </source>
</evidence>
<keyword evidence="11" id="KW-1185">Reference proteome</keyword>
<dbReference type="GO" id="GO:0005886">
    <property type="term" value="C:plasma membrane"/>
    <property type="evidence" value="ECO:0007669"/>
    <property type="project" value="UniProtKB-SubCell"/>
</dbReference>
<dbReference type="SUPFAM" id="SSF81321">
    <property type="entry name" value="Family A G protein-coupled receptor-like"/>
    <property type="match status" value="1"/>
</dbReference>
<evidence type="ECO:0000256" key="1">
    <source>
        <dbReference type="ARBA" id="ARBA00004651"/>
    </source>
</evidence>
<organism evidence="10 11">
    <name type="scientific">Caerostris darwini</name>
    <dbReference type="NCBI Taxonomy" id="1538125"/>
    <lineage>
        <taxon>Eukaryota</taxon>
        <taxon>Metazoa</taxon>
        <taxon>Ecdysozoa</taxon>
        <taxon>Arthropoda</taxon>
        <taxon>Chelicerata</taxon>
        <taxon>Arachnida</taxon>
        <taxon>Araneae</taxon>
        <taxon>Araneomorphae</taxon>
        <taxon>Entelegynae</taxon>
        <taxon>Araneoidea</taxon>
        <taxon>Araneidae</taxon>
        <taxon>Caerostris</taxon>
    </lineage>
</organism>
<dbReference type="GO" id="GO:0042277">
    <property type="term" value="F:peptide binding"/>
    <property type="evidence" value="ECO:0007669"/>
    <property type="project" value="TreeGrafter"/>
</dbReference>
<dbReference type="AlphaFoldDB" id="A0AAV4TLD5"/>
<evidence type="ECO:0000256" key="5">
    <source>
        <dbReference type="ARBA" id="ARBA00022989"/>
    </source>
</evidence>
<dbReference type="GO" id="GO:0032870">
    <property type="term" value="P:cellular response to hormone stimulus"/>
    <property type="evidence" value="ECO:0007669"/>
    <property type="project" value="TreeGrafter"/>
</dbReference>
<evidence type="ECO:0000256" key="2">
    <source>
        <dbReference type="ARBA" id="ARBA00010663"/>
    </source>
</evidence>
<dbReference type="Gene3D" id="1.20.1070.10">
    <property type="entry name" value="Rhodopsin 7-helix transmembrane proteins"/>
    <property type="match status" value="1"/>
</dbReference>
<dbReference type="PANTHER" id="PTHR24241:SF76">
    <property type="entry name" value="NEUROPEPTIDE SIFAMIDE RECEPTOR"/>
    <property type="match status" value="1"/>
</dbReference>
<evidence type="ECO:0000256" key="6">
    <source>
        <dbReference type="ARBA" id="ARBA00023136"/>
    </source>
</evidence>
<name>A0AAV4TLD5_9ARAC</name>
<dbReference type="InterPro" id="IPR000276">
    <property type="entry name" value="GPCR_Rhodpsn"/>
</dbReference>
<dbReference type="Pfam" id="PF00001">
    <property type="entry name" value="7tm_1"/>
    <property type="match status" value="1"/>
</dbReference>
<comment type="similarity">
    <text evidence="2">Belongs to the G-protein coupled receptor 1 family.</text>
</comment>
<keyword evidence="3" id="KW-1003">Cell membrane</keyword>
<sequence length="256" mass="28648">MVMMVVLTFVIAWTPYFLVSIITQYQAQNFMERQNFFFTMLCINLFAFVNSCVNPFIYAAMSTRFRNGFRRCFRFVCMWTLCAADADEENSETVNPTTTERSTKRVRFRCQAPMSCFLTQSSSDGGSNAPSEASMRTGCTVDVNARPKGSLMRALTKKRSSQKIITQYIKKTGVITFSNNNSNSKLHNSVQQDKCNSSDLKINCLMNHCPPMKVKLNGHLSSSVGDVTKLINSSSELSPNGAKRCLSCVTISSEGR</sequence>
<dbReference type="EMBL" id="BPLQ01009920">
    <property type="protein sequence ID" value="GIY47383.1"/>
    <property type="molecule type" value="Genomic_DNA"/>
</dbReference>
<feature type="transmembrane region" description="Helical" evidence="8">
    <location>
        <begin position="36"/>
        <end position="61"/>
    </location>
</feature>
<dbReference type="Proteomes" id="UP001054837">
    <property type="component" value="Unassembled WGS sequence"/>
</dbReference>